<dbReference type="EMBL" id="JADEWL010000179">
    <property type="protein sequence ID" value="MBE9216563.1"/>
    <property type="molecule type" value="Genomic_DNA"/>
</dbReference>
<reference evidence="2" key="1">
    <citation type="submission" date="2020-10" db="EMBL/GenBank/DDBJ databases">
        <authorList>
            <person name="Castelo-Branco R."/>
            <person name="Eusebio N."/>
            <person name="Adriana R."/>
            <person name="Vieira A."/>
            <person name="Brugerolle De Fraissinette N."/>
            <person name="Rezende De Castro R."/>
            <person name="Schneider M.P."/>
            <person name="Vasconcelos V."/>
            <person name="Leao P.N."/>
        </authorList>
    </citation>
    <scope>NUCLEOTIDE SEQUENCE</scope>
    <source>
        <strain evidence="2">LEGE 06105</strain>
    </source>
</reference>
<proteinExistence type="predicted"/>
<keyword evidence="1" id="KW-0812">Transmembrane</keyword>
<keyword evidence="3" id="KW-1185">Reference proteome</keyword>
<keyword evidence="1" id="KW-0472">Membrane</keyword>
<organism evidence="2 3">
    <name type="scientific">Plectonema cf. radiosum LEGE 06105</name>
    <dbReference type="NCBI Taxonomy" id="945769"/>
    <lineage>
        <taxon>Bacteria</taxon>
        <taxon>Bacillati</taxon>
        <taxon>Cyanobacteriota</taxon>
        <taxon>Cyanophyceae</taxon>
        <taxon>Oscillatoriophycideae</taxon>
        <taxon>Oscillatoriales</taxon>
        <taxon>Microcoleaceae</taxon>
        <taxon>Plectonema</taxon>
    </lineage>
</organism>
<sequence>MTKNYLKHQPINNHISDVDNSNSGFLLGIISGFLLIACITILLLFNNRQVQRIITEKININTVKKPSDVKYLIQDNNSLIETQKILNVKADHPNGTVGRLIHISFTKNNTIIEIVVTNASLYTIHLNLHGKGVVLVDDLGNKYDLKLPFENAELEIKSGETLEEKLVFQGGVTSKASNLTLITNNQIGSDQSLSRRPKMEFFIPLK</sequence>
<keyword evidence="1" id="KW-1133">Transmembrane helix</keyword>
<evidence type="ECO:0000313" key="2">
    <source>
        <dbReference type="EMBL" id="MBE9216563.1"/>
    </source>
</evidence>
<gene>
    <name evidence="2" type="ORF">IQ247_28550</name>
</gene>
<comment type="caution">
    <text evidence="2">The sequence shown here is derived from an EMBL/GenBank/DDBJ whole genome shotgun (WGS) entry which is preliminary data.</text>
</comment>
<feature type="transmembrane region" description="Helical" evidence="1">
    <location>
        <begin position="25"/>
        <end position="45"/>
    </location>
</feature>
<protein>
    <submittedName>
        <fullName evidence="2">Uncharacterized protein</fullName>
    </submittedName>
</protein>
<dbReference type="RefSeq" id="WP_193925202.1">
    <property type="nucleotide sequence ID" value="NZ_JADEWL010000179.1"/>
</dbReference>
<evidence type="ECO:0000313" key="3">
    <source>
        <dbReference type="Proteomes" id="UP000620559"/>
    </source>
</evidence>
<dbReference type="Proteomes" id="UP000620559">
    <property type="component" value="Unassembled WGS sequence"/>
</dbReference>
<accession>A0A8J7FHV1</accession>
<name>A0A8J7FHV1_9CYAN</name>
<evidence type="ECO:0000256" key="1">
    <source>
        <dbReference type="SAM" id="Phobius"/>
    </source>
</evidence>
<dbReference type="AlphaFoldDB" id="A0A8J7FHV1"/>